<evidence type="ECO:0000313" key="9">
    <source>
        <dbReference type="Proteomes" id="UP000321820"/>
    </source>
</evidence>
<evidence type="ECO:0000313" key="8">
    <source>
        <dbReference type="EMBL" id="QEE27789.1"/>
    </source>
</evidence>
<dbReference type="AlphaFoldDB" id="A0A5B9E7P3"/>
<dbReference type="Gene3D" id="1.10.760.10">
    <property type="entry name" value="Cytochrome c-like domain"/>
    <property type="match status" value="1"/>
</dbReference>
<dbReference type="PANTHER" id="PTHR35008:SF4">
    <property type="entry name" value="BLL4482 PROTEIN"/>
    <property type="match status" value="1"/>
</dbReference>
<dbReference type="Pfam" id="PF13442">
    <property type="entry name" value="Cytochrome_CBB3"/>
    <property type="match status" value="1"/>
</dbReference>
<organism evidence="8 9">
    <name type="scientific">Terriglobus albidus</name>
    <dbReference type="NCBI Taxonomy" id="1592106"/>
    <lineage>
        <taxon>Bacteria</taxon>
        <taxon>Pseudomonadati</taxon>
        <taxon>Acidobacteriota</taxon>
        <taxon>Terriglobia</taxon>
        <taxon>Terriglobales</taxon>
        <taxon>Acidobacteriaceae</taxon>
        <taxon>Terriglobus</taxon>
    </lineage>
</organism>
<feature type="compositionally biased region" description="Basic and acidic residues" evidence="5">
    <location>
        <begin position="65"/>
        <end position="79"/>
    </location>
</feature>
<dbReference type="InterPro" id="IPR036909">
    <property type="entry name" value="Cyt_c-like_dom_sf"/>
</dbReference>
<keyword evidence="3 4" id="KW-0408">Iron</keyword>
<evidence type="ECO:0000256" key="3">
    <source>
        <dbReference type="ARBA" id="ARBA00023004"/>
    </source>
</evidence>
<feature type="region of interest" description="Disordered" evidence="5">
    <location>
        <begin position="22"/>
        <end position="41"/>
    </location>
</feature>
<dbReference type="GO" id="GO:0020037">
    <property type="term" value="F:heme binding"/>
    <property type="evidence" value="ECO:0007669"/>
    <property type="project" value="InterPro"/>
</dbReference>
<evidence type="ECO:0000256" key="6">
    <source>
        <dbReference type="SAM" id="SignalP"/>
    </source>
</evidence>
<evidence type="ECO:0000256" key="1">
    <source>
        <dbReference type="ARBA" id="ARBA00022617"/>
    </source>
</evidence>
<dbReference type="Proteomes" id="UP000321820">
    <property type="component" value="Chromosome"/>
</dbReference>
<reference evidence="8 9" key="1">
    <citation type="submission" date="2019-08" db="EMBL/GenBank/DDBJ databases">
        <title>Complete genome sequence of Terriglobus albidus strain ORNL.</title>
        <authorList>
            <person name="Podar M."/>
        </authorList>
    </citation>
    <scope>NUCLEOTIDE SEQUENCE [LARGE SCALE GENOMIC DNA]</scope>
    <source>
        <strain evidence="8 9">ORNL</strain>
    </source>
</reference>
<dbReference type="GO" id="GO:0009055">
    <property type="term" value="F:electron transfer activity"/>
    <property type="evidence" value="ECO:0007669"/>
    <property type="project" value="InterPro"/>
</dbReference>
<keyword evidence="1 4" id="KW-0349">Heme</keyword>
<feature type="signal peptide" evidence="6">
    <location>
        <begin position="1"/>
        <end position="15"/>
    </location>
</feature>
<proteinExistence type="predicted"/>
<dbReference type="SUPFAM" id="SSF46626">
    <property type="entry name" value="Cytochrome c"/>
    <property type="match status" value="1"/>
</dbReference>
<dbReference type="PANTHER" id="PTHR35008">
    <property type="entry name" value="BLL4482 PROTEIN-RELATED"/>
    <property type="match status" value="1"/>
</dbReference>
<protein>
    <submittedName>
        <fullName evidence="8">C-type cytochrome</fullName>
    </submittedName>
</protein>
<dbReference type="KEGG" id="talb:FTW19_07140"/>
<dbReference type="RefSeq" id="WP_147646979.1">
    <property type="nucleotide sequence ID" value="NZ_CP042806.1"/>
</dbReference>
<sequence length="128" mass="13648">MLKPFFALPALVVLAFPPQQPVPATPAPATGNMANPVKPTAESQAKAKKMYGYDCAMCHGPTGDGKGDIAMKPAPKDLTDPSSLKDMSDADLFAIIKTGKGQMPGDGDRLKDDDLWNMVIYVRSLAKK</sequence>
<feature type="domain" description="Cytochrome c" evidence="7">
    <location>
        <begin position="42"/>
        <end position="126"/>
    </location>
</feature>
<feature type="chain" id="PRO_5022782330" evidence="6">
    <location>
        <begin position="16"/>
        <end position="128"/>
    </location>
</feature>
<evidence type="ECO:0000256" key="2">
    <source>
        <dbReference type="ARBA" id="ARBA00022723"/>
    </source>
</evidence>
<gene>
    <name evidence="8" type="ORF">FTW19_07140</name>
</gene>
<evidence type="ECO:0000259" key="7">
    <source>
        <dbReference type="PROSITE" id="PS51007"/>
    </source>
</evidence>
<keyword evidence="6" id="KW-0732">Signal</keyword>
<keyword evidence="9" id="KW-1185">Reference proteome</keyword>
<accession>A0A5B9E7P3</accession>
<dbReference type="InterPro" id="IPR009056">
    <property type="entry name" value="Cyt_c-like_dom"/>
</dbReference>
<feature type="region of interest" description="Disordered" evidence="5">
    <location>
        <begin position="64"/>
        <end position="85"/>
    </location>
</feature>
<evidence type="ECO:0000256" key="4">
    <source>
        <dbReference type="PROSITE-ProRule" id="PRU00433"/>
    </source>
</evidence>
<dbReference type="PROSITE" id="PS51007">
    <property type="entry name" value="CYTC"/>
    <property type="match status" value="1"/>
</dbReference>
<name>A0A5B9E7P3_9BACT</name>
<evidence type="ECO:0000256" key="5">
    <source>
        <dbReference type="SAM" id="MobiDB-lite"/>
    </source>
</evidence>
<keyword evidence="2 4" id="KW-0479">Metal-binding</keyword>
<dbReference type="GO" id="GO:0046872">
    <property type="term" value="F:metal ion binding"/>
    <property type="evidence" value="ECO:0007669"/>
    <property type="project" value="UniProtKB-KW"/>
</dbReference>
<dbReference type="OrthoDB" id="9779283at2"/>
<dbReference type="EMBL" id="CP042806">
    <property type="protein sequence ID" value="QEE27789.1"/>
    <property type="molecule type" value="Genomic_DNA"/>
</dbReference>
<dbReference type="InterPro" id="IPR051459">
    <property type="entry name" value="Cytochrome_c-type_DH"/>
</dbReference>